<reference evidence="1 2" key="1">
    <citation type="journal article" date="2020" name="Mol. Plant">
        <title>The Chromosome-Based Rubber Tree Genome Provides New Insights into Spurge Genome Evolution and Rubber Biosynthesis.</title>
        <authorList>
            <person name="Liu J."/>
            <person name="Shi C."/>
            <person name="Shi C.C."/>
            <person name="Li W."/>
            <person name="Zhang Q.J."/>
            <person name="Zhang Y."/>
            <person name="Li K."/>
            <person name="Lu H.F."/>
            <person name="Shi C."/>
            <person name="Zhu S.T."/>
            <person name="Xiao Z.Y."/>
            <person name="Nan H."/>
            <person name="Yue Y."/>
            <person name="Zhu X.G."/>
            <person name="Wu Y."/>
            <person name="Hong X.N."/>
            <person name="Fan G.Y."/>
            <person name="Tong Y."/>
            <person name="Zhang D."/>
            <person name="Mao C.L."/>
            <person name="Liu Y.L."/>
            <person name="Hao S.J."/>
            <person name="Liu W.Q."/>
            <person name="Lv M.Q."/>
            <person name="Zhang H.B."/>
            <person name="Liu Y."/>
            <person name="Hu-Tang G.R."/>
            <person name="Wang J.P."/>
            <person name="Wang J.H."/>
            <person name="Sun Y.H."/>
            <person name="Ni S.B."/>
            <person name="Chen W.B."/>
            <person name="Zhang X.C."/>
            <person name="Jiao Y.N."/>
            <person name="Eichler E.E."/>
            <person name="Li G.H."/>
            <person name="Liu X."/>
            <person name="Gao L.Z."/>
        </authorList>
    </citation>
    <scope>NUCLEOTIDE SEQUENCE [LARGE SCALE GENOMIC DNA]</scope>
    <source>
        <strain evidence="2">cv. GT1</strain>
        <tissue evidence="1">Leaf</tissue>
    </source>
</reference>
<evidence type="ECO:0000313" key="2">
    <source>
        <dbReference type="Proteomes" id="UP000467840"/>
    </source>
</evidence>
<dbReference type="EMBL" id="JAAGAX010000002">
    <property type="protein sequence ID" value="KAF2322372.1"/>
    <property type="molecule type" value="Genomic_DNA"/>
</dbReference>
<name>A0A6A6N863_HEVBR</name>
<keyword evidence="2" id="KW-1185">Reference proteome</keyword>
<proteinExistence type="predicted"/>
<protein>
    <submittedName>
        <fullName evidence="1">Uncharacterized protein</fullName>
    </submittedName>
</protein>
<dbReference type="Proteomes" id="UP000467840">
    <property type="component" value="Chromosome 11"/>
</dbReference>
<organism evidence="1 2">
    <name type="scientific">Hevea brasiliensis</name>
    <name type="common">Para rubber tree</name>
    <name type="synonym">Siphonia brasiliensis</name>
    <dbReference type="NCBI Taxonomy" id="3981"/>
    <lineage>
        <taxon>Eukaryota</taxon>
        <taxon>Viridiplantae</taxon>
        <taxon>Streptophyta</taxon>
        <taxon>Embryophyta</taxon>
        <taxon>Tracheophyta</taxon>
        <taxon>Spermatophyta</taxon>
        <taxon>Magnoliopsida</taxon>
        <taxon>eudicotyledons</taxon>
        <taxon>Gunneridae</taxon>
        <taxon>Pentapetalae</taxon>
        <taxon>rosids</taxon>
        <taxon>fabids</taxon>
        <taxon>Malpighiales</taxon>
        <taxon>Euphorbiaceae</taxon>
        <taxon>Crotonoideae</taxon>
        <taxon>Micrandreae</taxon>
        <taxon>Hevea</taxon>
    </lineage>
</organism>
<dbReference type="AlphaFoldDB" id="A0A6A6N863"/>
<comment type="caution">
    <text evidence="1">The sequence shown here is derived from an EMBL/GenBank/DDBJ whole genome shotgun (WGS) entry which is preliminary data.</text>
</comment>
<accession>A0A6A6N863</accession>
<gene>
    <name evidence="1" type="ORF">GH714_013040</name>
</gene>
<sequence length="125" mass="13292">MWSPFEGSSAHVCDQHIYCSWAVSVIIEPRMPALLSDNATQSSRWDPITAPPPLEELVDQELHEGGDEHDVTVSHDVVLRVYPAAPPLTIPPIATVASLVPPAGAPPIAPTVAPPIPPEALAIPF</sequence>
<evidence type="ECO:0000313" key="1">
    <source>
        <dbReference type="EMBL" id="KAF2322372.1"/>
    </source>
</evidence>